<reference evidence="1 2" key="1">
    <citation type="submission" date="2017-11" db="EMBL/GenBank/DDBJ databases">
        <title>Infants hospitalized years apart are colonized by the same room-sourced microbial strains.</title>
        <authorList>
            <person name="Brooks B."/>
            <person name="Olm M.R."/>
            <person name="Firek B.A."/>
            <person name="Baker R."/>
            <person name="Thomas B.C."/>
            <person name="Morowitz M.J."/>
            <person name="Banfield J.F."/>
        </authorList>
    </citation>
    <scope>NUCLEOTIDE SEQUENCE [LARGE SCALE GENOMIC DNA]</scope>
    <source>
        <strain evidence="1">S2_012_000_R3_87</strain>
    </source>
</reference>
<evidence type="ECO:0000313" key="2">
    <source>
        <dbReference type="Proteomes" id="UP000249451"/>
    </source>
</evidence>
<proteinExistence type="predicted"/>
<dbReference type="Proteomes" id="UP000249451">
    <property type="component" value="Unassembled WGS sequence"/>
</dbReference>
<comment type="caution">
    <text evidence="1">The sequence shown here is derived from an EMBL/GenBank/DDBJ whole genome shotgun (WGS) entry which is preliminary data.</text>
</comment>
<dbReference type="Gene3D" id="1.10.357.10">
    <property type="entry name" value="Tetracycline Repressor, domain 2"/>
    <property type="match status" value="1"/>
</dbReference>
<name>A0A2W5DA29_9CORY</name>
<accession>A0A2W5DA29</accession>
<evidence type="ECO:0000313" key="1">
    <source>
        <dbReference type="EMBL" id="PZP02919.1"/>
    </source>
</evidence>
<protein>
    <submittedName>
        <fullName evidence="1">TetR/AcrR family transcriptional regulator</fullName>
    </submittedName>
</protein>
<dbReference type="EMBL" id="QFNY01000023">
    <property type="protein sequence ID" value="PZP02919.1"/>
    <property type="molecule type" value="Genomic_DNA"/>
</dbReference>
<organism evidence="1 2">
    <name type="scientific">Corynebacterium urealyticum</name>
    <dbReference type="NCBI Taxonomy" id="43771"/>
    <lineage>
        <taxon>Bacteria</taxon>
        <taxon>Bacillati</taxon>
        <taxon>Actinomycetota</taxon>
        <taxon>Actinomycetes</taxon>
        <taxon>Mycobacteriales</taxon>
        <taxon>Corynebacteriaceae</taxon>
        <taxon>Corynebacterium</taxon>
    </lineage>
</organism>
<gene>
    <name evidence="1" type="ORF">DI609_01840</name>
</gene>
<sequence>MPTVAQISDRADISVRTFHNYFADTDEAIFEFLRQTFDKISDQINALPEQWTAAQAMEAIASDALNDDGVELYSASTLVLLGSHASSRSRRPPSEETVTEISSSMMKALKNRIPGATHFDAQVLIGAYTVASATAVREYLERPEPRDPEEGRELIRRAFQLLRDYE</sequence>
<dbReference type="SUPFAM" id="SSF46689">
    <property type="entry name" value="Homeodomain-like"/>
    <property type="match status" value="1"/>
</dbReference>
<dbReference type="AlphaFoldDB" id="A0A2W5DA29"/>
<dbReference type="InterPro" id="IPR009057">
    <property type="entry name" value="Homeodomain-like_sf"/>
</dbReference>